<proteinExistence type="predicted"/>
<name>A0A0P1ET68_9RHOB</name>
<feature type="compositionally biased region" description="Basic and acidic residues" evidence="1">
    <location>
        <begin position="256"/>
        <end position="265"/>
    </location>
</feature>
<dbReference type="OrthoDB" id="7871100at2"/>
<feature type="compositionally biased region" description="Low complexity" evidence="1">
    <location>
        <begin position="82"/>
        <end position="101"/>
    </location>
</feature>
<evidence type="ECO:0000313" key="2">
    <source>
        <dbReference type="EMBL" id="CUH53509.1"/>
    </source>
</evidence>
<feature type="region of interest" description="Disordered" evidence="1">
    <location>
        <begin position="244"/>
        <end position="265"/>
    </location>
</feature>
<protein>
    <submittedName>
        <fullName evidence="2">Uncharacterized protein</fullName>
    </submittedName>
</protein>
<dbReference type="AlphaFoldDB" id="A0A0P1ET68"/>
<reference evidence="2 3" key="1">
    <citation type="submission" date="2015-09" db="EMBL/GenBank/DDBJ databases">
        <authorList>
            <consortium name="Swine Surveillance"/>
        </authorList>
    </citation>
    <scope>NUCLEOTIDE SEQUENCE [LARGE SCALE GENOMIC DNA]</scope>
    <source>
        <strain evidence="2 3">CECT 7688</strain>
    </source>
</reference>
<dbReference type="RefSeq" id="WP_058240660.1">
    <property type="nucleotide sequence ID" value="NZ_CYPW01000027.1"/>
</dbReference>
<gene>
    <name evidence="2" type="ORF">SHM7688_02963</name>
</gene>
<evidence type="ECO:0000256" key="1">
    <source>
        <dbReference type="SAM" id="MobiDB-lite"/>
    </source>
</evidence>
<dbReference type="EMBL" id="CYPW01000027">
    <property type="protein sequence ID" value="CUH53509.1"/>
    <property type="molecule type" value="Genomic_DNA"/>
</dbReference>
<keyword evidence="3" id="KW-1185">Reference proteome</keyword>
<feature type="region of interest" description="Disordered" evidence="1">
    <location>
        <begin position="65"/>
        <end position="101"/>
    </location>
</feature>
<organism evidence="2 3">
    <name type="scientific">Shimia marina</name>
    <dbReference type="NCBI Taxonomy" id="321267"/>
    <lineage>
        <taxon>Bacteria</taxon>
        <taxon>Pseudomonadati</taxon>
        <taxon>Pseudomonadota</taxon>
        <taxon>Alphaproteobacteria</taxon>
        <taxon>Rhodobacterales</taxon>
        <taxon>Roseobacteraceae</taxon>
    </lineage>
</organism>
<sequence>MSDISELEGRLSSALERIARGVDAMQAVVAEPDEGDDVQALRRALENEALVTAQMEERVRALTARQDELEEELTAEKEARAAAETASETAGEAAVEAALSKAAEEHSQALMAAEARAEAAETAAAAAADKLEELQEAEAEAPTETDAAETAAVAENRALLDELAKRLRRLRQMVRRERGANQQLRDQVEKGEMVELSTVTQALQADLATLTALREAEITETALILAELRPLVQGGVAEVVEVAAPAEDTPEEEVMTEAREEAGDV</sequence>
<dbReference type="STRING" id="321267.SHM7688_02963"/>
<evidence type="ECO:0000313" key="3">
    <source>
        <dbReference type="Proteomes" id="UP000054823"/>
    </source>
</evidence>
<dbReference type="Proteomes" id="UP000054823">
    <property type="component" value="Unassembled WGS sequence"/>
</dbReference>
<accession>A0A0P1ET68</accession>